<keyword evidence="2" id="KW-1185">Reference proteome</keyword>
<comment type="caution">
    <text evidence="1">The sequence shown here is derived from an EMBL/GenBank/DDBJ whole genome shotgun (WGS) entry which is preliminary data.</text>
</comment>
<dbReference type="EMBL" id="BPRE01000013">
    <property type="protein sequence ID" value="GJE77211.1"/>
    <property type="molecule type" value="Genomic_DNA"/>
</dbReference>
<reference evidence="1" key="1">
    <citation type="journal article" date="2021" name="Front. Microbiol.">
        <title>Comprehensive Comparative Genomics and Phenotyping of Methylobacterium Species.</title>
        <authorList>
            <person name="Alessa O."/>
            <person name="Ogura Y."/>
            <person name="Fujitani Y."/>
            <person name="Takami H."/>
            <person name="Hayashi T."/>
            <person name="Sahin N."/>
            <person name="Tani A."/>
        </authorList>
    </citation>
    <scope>NUCLEOTIDE SEQUENCE</scope>
    <source>
        <strain evidence="1">DSM 14458</strain>
    </source>
</reference>
<reference evidence="1" key="2">
    <citation type="submission" date="2021-08" db="EMBL/GenBank/DDBJ databases">
        <authorList>
            <person name="Tani A."/>
            <person name="Ola A."/>
            <person name="Ogura Y."/>
            <person name="Katsura K."/>
            <person name="Hayashi T."/>
        </authorList>
    </citation>
    <scope>NUCLEOTIDE SEQUENCE</scope>
    <source>
        <strain evidence="1">DSM 14458</strain>
    </source>
</reference>
<organism evidence="1 2">
    <name type="scientific">Methylorubrum suomiense</name>
    <dbReference type="NCBI Taxonomy" id="144191"/>
    <lineage>
        <taxon>Bacteria</taxon>
        <taxon>Pseudomonadati</taxon>
        <taxon>Pseudomonadota</taxon>
        <taxon>Alphaproteobacteria</taxon>
        <taxon>Hyphomicrobiales</taxon>
        <taxon>Methylobacteriaceae</taxon>
        <taxon>Methylorubrum</taxon>
    </lineage>
</organism>
<proteinExistence type="predicted"/>
<evidence type="ECO:0000313" key="2">
    <source>
        <dbReference type="Proteomes" id="UP001055093"/>
    </source>
</evidence>
<evidence type="ECO:0000313" key="1">
    <source>
        <dbReference type="EMBL" id="GJE77211.1"/>
    </source>
</evidence>
<gene>
    <name evidence="1" type="ORF">BGCPKDLD_3814</name>
</gene>
<protein>
    <recommendedName>
        <fullName evidence="3">WGR domain-containing protein</fullName>
    </recommendedName>
</protein>
<evidence type="ECO:0008006" key="3">
    <source>
        <dbReference type="Google" id="ProtNLM"/>
    </source>
</evidence>
<name>A0ABQ4UYE3_9HYPH</name>
<dbReference type="RefSeq" id="WP_238308332.1">
    <property type="nucleotide sequence ID" value="NZ_BPRE01000013.1"/>
</dbReference>
<accession>A0ABQ4UYE3</accession>
<sequence length="116" mass="12932">MASADTLLASKPALLRCKREEITIKCFDGPLKIKAWRLGDFACHLGRRDYFGVWVITHLGTGFQCSSAGVFRDEDDAAEAMEQIADLDWSDLSEDGRRKLGPQVKRIFAENNAIKG</sequence>
<dbReference type="Proteomes" id="UP001055093">
    <property type="component" value="Unassembled WGS sequence"/>
</dbReference>